<protein>
    <submittedName>
        <fullName evidence="1">Class I SAM-dependent methyltransferase</fullName>
        <ecNumber evidence="1">2.1.1.-</ecNumber>
    </submittedName>
</protein>
<name>A0ABV1H2D5_9FIRM</name>
<dbReference type="Pfam" id="PF12847">
    <property type="entry name" value="Methyltransf_18"/>
    <property type="match status" value="1"/>
</dbReference>
<dbReference type="CDD" id="cd02440">
    <property type="entry name" value="AdoMet_MTases"/>
    <property type="match status" value="1"/>
</dbReference>
<keyword evidence="2" id="KW-1185">Reference proteome</keyword>
<dbReference type="InterPro" id="IPR029063">
    <property type="entry name" value="SAM-dependent_MTases_sf"/>
</dbReference>
<reference evidence="1" key="1">
    <citation type="submission" date="2024-03" db="EMBL/GenBank/DDBJ databases">
        <title>Human intestinal bacterial collection.</title>
        <authorList>
            <person name="Pauvert C."/>
            <person name="Hitch T.C.A."/>
            <person name="Clavel T."/>
        </authorList>
    </citation>
    <scope>NUCLEOTIDE SEQUENCE [LARGE SCALE GENOMIC DNA]</scope>
    <source>
        <strain evidence="1">CLA-AA-H89B</strain>
    </source>
</reference>
<dbReference type="PANTHER" id="PTHR38451:SF1">
    <property type="entry name" value="TRNA (ADENINE(22)-N(1))-METHYLTRANSFERASE"/>
    <property type="match status" value="1"/>
</dbReference>
<gene>
    <name evidence="1" type="ORF">WMO37_02375</name>
</gene>
<dbReference type="Gene3D" id="3.40.50.150">
    <property type="entry name" value="Vaccinia Virus protein VP39"/>
    <property type="match status" value="1"/>
</dbReference>
<dbReference type="Proteomes" id="UP001546774">
    <property type="component" value="Unassembled WGS sequence"/>
</dbReference>
<accession>A0ABV1H2D5</accession>
<comment type="caution">
    <text evidence="1">The sequence shown here is derived from an EMBL/GenBank/DDBJ whole genome shotgun (WGS) entry which is preliminary data.</text>
</comment>
<proteinExistence type="predicted"/>
<evidence type="ECO:0000313" key="1">
    <source>
        <dbReference type="EMBL" id="MEQ2553858.1"/>
    </source>
</evidence>
<dbReference type="EMBL" id="JBBMFS010000002">
    <property type="protein sequence ID" value="MEQ2553858.1"/>
    <property type="molecule type" value="Genomic_DNA"/>
</dbReference>
<keyword evidence="1" id="KW-0808">Transferase</keyword>
<dbReference type="PANTHER" id="PTHR38451">
    <property type="entry name" value="TRNA (ADENINE(22)-N(1))-METHYLTRANSFERASE"/>
    <property type="match status" value="1"/>
</dbReference>
<dbReference type="InterPro" id="IPR006901">
    <property type="entry name" value="TrmK"/>
</dbReference>
<keyword evidence="1" id="KW-0489">Methyltransferase</keyword>
<sequence>MEELNLSDRLRLIAGLIKKGSKVADIGTDHGYLPIFLVKSGITDRVIAMDVRKGPLKKAEDNTRAFCVSDQIELRLSDGLAALEKGEADTVTISGMGGRLIQSILTNGMEKLDKSTRLIVSPQSELREFRIFLKEKGFLVLEEHMMTEDGQFYVIMECVYMGADYAPQTIEEAKLRYGESLLREKNESLKAYLYKEKRIAEGIYTQLSARNGQEAAVQERLEQLRKDLDCIDFALEYYNFA</sequence>
<dbReference type="SUPFAM" id="SSF53335">
    <property type="entry name" value="S-adenosyl-L-methionine-dependent methyltransferases"/>
    <property type="match status" value="1"/>
</dbReference>
<dbReference type="EC" id="2.1.1.-" evidence="1"/>
<evidence type="ECO:0000313" key="2">
    <source>
        <dbReference type="Proteomes" id="UP001546774"/>
    </source>
</evidence>
<dbReference type="GO" id="GO:0032259">
    <property type="term" value="P:methylation"/>
    <property type="evidence" value="ECO:0007669"/>
    <property type="project" value="UniProtKB-KW"/>
</dbReference>
<organism evidence="1 2">
    <name type="scientific">Lachnospira intestinalis</name>
    <dbReference type="NCBI Taxonomy" id="3133158"/>
    <lineage>
        <taxon>Bacteria</taxon>
        <taxon>Bacillati</taxon>
        <taxon>Bacillota</taxon>
        <taxon>Clostridia</taxon>
        <taxon>Lachnospirales</taxon>
        <taxon>Lachnospiraceae</taxon>
        <taxon>Lachnospira</taxon>
    </lineage>
</organism>
<dbReference type="PIRSF" id="PIRSF018637">
    <property type="entry name" value="TrmK"/>
    <property type="match status" value="1"/>
</dbReference>
<dbReference type="GO" id="GO:0008168">
    <property type="term" value="F:methyltransferase activity"/>
    <property type="evidence" value="ECO:0007669"/>
    <property type="project" value="UniProtKB-KW"/>
</dbReference>